<keyword evidence="3" id="KW-1185">Reference proteome</keyword>
<dbReference type="RefSeq" id="WP_106135175.1">
    <property type="nucleotide sequence ID" value="NZ_PVTR01000014.1"/>
</dbReference>
<dbReference type="Proteomes" id="UP000238157">
    <property type="component" value="Unassembled WGS sequence"/>
</dbReference>
<feature type="domain" description="Phage tail collar" evidence="1">
    <location>
        <begin position="10"/>
        <end position="64"/>
    </location>
</feature>
<proteinExistence type="predicted"/>
<dbReference type="OrthoDB" id="9810174at2"/>
<evidence type="ECO:0000259" key="1">
    <source>
        <dbReference type="Pfam" id="PF07484"/>
    </source>
</evidence>
<name>A0A2T0WEG4_9BACT</name>
<comment type="caution">
    <text evidence="2">The sequence shown here is derived from an EMBL/GenBank/DDBJ whole genome shotgun (WGS) entry which is preliminary data.</text>
</comment>
<dbReference type="InterPro" id="IPR011083">
    <property type="entry name" value="Phage_tail_collar_dom"/>
</dbReference>
<dbReference type="InterPro" id="IPR037053">
    <property type="entry name" value="Phage_tail_collar_dom_sf"/>
</dbReference>
<evidence type="ECO:0000313" key="2">
    <source>
        <dbReference type="EMBL" id="PRY85097.1"/>
    </source>
</evidence>
<gene>
    <name evidence="2" type="ORF">CLW00_1144</name>
</gene>
<dbReference type="SUPFAM" id="SSF88874">
    <property type="entry name" value="Receptor-binding domain of short tail fibre protein gp12"/>
    <property type="match status" value="1"/>
</dbReference>
<sequence length="188" mass="19832">MSATDPFVAEICIFPFNFAPRGWAWCNGQLLPLSQNTALFSLLGTTYGGDGKSTFALPDLQGRVLMHPGQGPGLSLYDLGESGGEGTVTLLESQIPFHTHAVDINIPVGAAADTDSPLNAYPATFEAGAQVNGNPAELYSDTSDGSMATFNSDISTEPLGQGQAHNNMQPSLFVYYCIALQGVFPPRS</sequence>
<dbReference type="Gene3D" id="3.90.1340.10">
    <property type="entry name" value="Phage tail collar domain"/>
    <property type="match status" value="1"/>
</dbReference>
<reference evidence="2 3" key="1">
    <citation type="submission" date="2018-03" db="EMBL/GenBank/DDBJ databases">
        <title>Genomic Encyclopedia of Archaeal and Bacterial Type Strains, Phase II (KMG-II): from individual species to whole genera.</title>
        <authorList>
            <person name="Goeker M."/>
        </authorList>
    </citation>
    <scope>NUCLEOTIDE SEQUENCE [LARGE SCALE GENOMIC DNA]</scope>
    <source>
        <strain evidence="2 3">DSM 27929</strain>
    </source>
</reference>
<evidence type="ECO:0000313" key="3">
    <source>
        <dbReference type="Proteomes" id="UP000238157"/>
    </source>
</evidence>
<protein>
    <submittedName>
        <fullName evidence="2">Microcystin-dependent protein</fullName>
    </submittedName>
</protein>
<dbReference type="Pfam" id="PF07484">
    <property type="entry name" value="Collar"/>
    <property type="match status" value="1"/>
</dbReference>
<accession>A0A2T0WEG4</accession>
<dbReference type="EMBL" id="PVTR01000014">
    <property type="protein sequence ID" value="PRY85097.1"/>
    <property type="molecule type" value="Genomic_DNA"/>
</dbReference>
<organism evidence="2 3">
    <name type="scientific">Mongoliibacter ruber</name>
    <dbReference type="NCBI Taxonomy" id="1750599"/>
    <lineage>
        <taxon>Bacteria</taxon>
        <taxon>Pseudomonadati</taxon>
        <taxon>Bacteroidota</taxon>
        <taxon>Cytophagia</taxon>
        <taxon>Cytophagales</taxon>
        <taxon>Cyclobacteriaceae</taxon>
        <taxon>Mongoliibacter</taxon>
    </lineage>
</organism>
<dbReference type="AlphaFoldDB" id="A0A2T0WEG4"/>